<evidence type="ECO:0000256" key="1">
    <source>
        <dbReference type="SAM" id="MobiDB-lite"/>
    </source>
</evidence>
<keyword evidence="3" id="KW-1185">Reference proteome</keyword>
<protein>
    <submittedName>
        <fullName evidence="2">Uncharacterized protein</fullName>
    </submittedName>
</protein>
<name>A0AAD7NCA6_9AGAR</name>
<proteinExistence type="predicted"/>
<reference evidence="2" key="1">
    <citation type="submission" date="2023-03" db="EMBL/GenBank/DDBJ databases">
        <title>Massive genome expansion in bonnet fungi (Mycena s.s.) driven by repeated elements and novel gene families across ecological guilds.</title>
        <authorList>
            <consortium name="Lawrence Berkeley National Laboratory"/>
            <person name="Harder C.B."/>
            <person name="Miyauchi S."/>
            <person name="Viragh M."/>
            <person name="Kuo A."/>
            <person name="Thoen E."/>
            <person name="Andreopoulos B."/>
            <person name="Lu D."/>
            <person name="Skrede I."/>
            <person name="Drula E."/>
            <person name="Henrissat B."/>
            <person name="Morin E."/>
            <person name="Kohler A."/>
            <person name="Barry K."/>
            <person name="LaButti K."/>
            <person name="Morin E."/>
            <person name="Salamov A."/>
            <person name="Lipzen A."/>
            <person name="Mereny Z."/>
            <person name="Hegedus B."/>
            <person name="Baldrian P."/>
            <person name="Stursova M."/>
            <person name="Weitz H."/>
            <person name="Taylor A."/>
            <person name="Grigoriev I.V."/>
            <person name="Nagy L.G."/>
            <person name="Martin F."/>
            <person name="Kauserud H."/>
        </authorList>
    </citation>
    <scope>NUCLEOTIDE SEQUENCE</scope>
    <source>
        <strain evidence="2">CBHHK182m</strain>
    </source>
</reference>
<gene>
    <name evidence="2" type="ORF">B0H16DRAFT_1722520</name>
</gene>
<feature type="compositionally biased region" description="Basic residues" evidence="1">
    <location>
        <begin position="125"/>
        <end position="140"/>
    </location>
</feature>
<dbReference type="AlphaFoldDB" id="A0AAD7NCA6"/>
<organism evidence="2 3">
    <name type="scientific">Mycena metata</name>
    <dbReference type="NCBI Taxonomy" id="1033252"/>
    <lineage>
        <taxon>Eukaryota</taxon>
        <taxon>Fungi</taxon>
        <taxon>Dikarya</taxon>
        <taxon>Basidiomycota</taxon>
        <taxon>Agaricomycotina</taxon>
        <taxon>Agaricomycetes</taxon>
        <taxon>Agaricomycetidae</taxon>
        <taxon>Agaricales</taxon>
        <taxon>Marasmiineae</taxon>
        <taxon>Mycenaceae</taxon>
        <taxon>Mycena</taxon>
    </lineage>
</organism>
<sequence>MRLPPFGARKMAGGRPCPPKMARAGREKEKRRARRRRDVATPPSPPDVAVPSASQNAPPAVRRAQNGGRAALLPKWRAQGRKARRARRWRDVATPPSPPNVAVPSPSVKAPPAARRTRNGGPLPRRPKWRAQGGKARRVGCRRDVATSPSPLDLREIPSRPKSLSLLY</sequence>
<comment type="caution">
    <text evidence="2">The sequence shown here is derived from an EMBL/GenBank/DDBJ whole genome shotgun (WGS) entry which is preliminary data.</text>
</comment>
<evidence type="ECO:0000313" key="2">
    <source>
        <dbReference type="EMBL" id="KAJ7754818.1"/>
    </source>
</evidence>
<feature type="compositionally biased region" description="Basic residues" evidence="1">
    <location>
        <begin position="78"/>
        <end position="88"/>
    </location>
</feature>
<evidence type="ECO:0000313" key="3">
    <source>
        <dbReference type="Proteomes" id="UP001215598"/>
    </source>
</evidence>
<accession>A0AAD7NCA6</accession>
<dbReference type="EMBL" id="JARKIB010000051">
    <property type="protein sequence ID" value="KAJ7754818.1"/>
    <property type="molecule type" value="Genomic_DNA"/>
</dbReference>
<dbReference type="Proteomes" id="UP001215598">
    <property type="component" value="Unassembled WGS sequence"/>
</dbReference>
<feature type="compositionally biased region" description="Low complexity" evidence="1">
    <location>
        <begin position="102"/>
        <end position="114"/>
    </location>
</feature>
<feature type="region of interest" description="Disordered" evidence="1">
    <location>
        <begin position="1"/>
        <end position="168"/>
    </location>
</feature>